<protein>
    <submittedName>
        <fullName evidence="2">Uncharacterized protein</fullName>
    </submittedName>
</protein>
<dbReference type="EMBL" id="KQ435962">
    <property type="protein sequence ID" value="KOX67964.1"/>
    <property type="molecule type" value="Genomic_DNA"/>
</dbReference>
<evidence type="ECO:0000256" key="1">
    <source>
        <dbReference type="SAM" id="MobiDB-lite"/>
    </source>
</evidence>
<sequence>MLNTLSLYKKYHFITESDFSGANPENRASSDATLMQRNLAIVYDAHSYNVENARFIFSRSLLSTLRHLHSPQPLGDTSQLEDGDEEEKEEDVRAKVPKPNQMLVVVSHPTDNVTLFPSDPTNRWNNPSITVRSNPPPSLGQAHSSDSLGTPDPKSRLDKCQFFLYNKKTNELVGRNYTIIEQTRTTVCFNRGSMFVSNSNDGARRNQESIPPSRTVCIMNEEPQQGHEPYGRGGKAQSVPGGEQQGRDEDRKGARTSEKRNADTLNDHGDAQSMRPLWLSKPVREEEFLKLFDRVRSWDRVDYGRLFAKMFVYFERVSICLAENRMKWDWFDGCSVSIAFDIPSMIGNPDSRWYRLGVFVTWKHQRWVLEETEGDEIISHACIFVFGTNNEVESSVEKTDNKKTRLWLPVFIGELTTIRLYAYISDDCRLKSTIVPKWLKTDWIIQKKNIVGLFFTLY</sequence>
<gene>
    <name evidence="2" type="ORF">WN51_08000</name>
</gene>
<evidence type="ECO:0000313" key="2">
    <source>
        <dbReference type="EMBL" id="KOX67964.1"/>
    </source>
</evidence>
<dbReference type="Proteomes" id="UP000053105">
    <property type="component" value="Unassembled WGS sequence"/>
</dbReference>
<feature type="region of interest" description="Disordered" evidence="1">
    <location>
        <begin position="70"/>
        <end position="98"/>
    </location>
</feature>
<accession>A0A0N0BC04</accession>
<feature type="compositionally biased region" description="Acidic residues" evidence="1">
    <location>
        <begin position="79"/>
        <end position="89"/>
    </location>
</feature>
<organism evidence="2 3">
    <name type="scientific">Melipona quadrifasciata</name>
    <dbReference type="NCBI Taxonomy" id="166423"/>
    <lineage>
        <taxon>Eukaryota</taxon>
        <taxon>Metazoa</taxon>
        <taxon>Ecdysozoa</taxon>
        <taxon>Arthropoda</taxon>
        <taxon>Hexapoda</taxon>
        <taxon>Insecta</taxon>
        <taxon>Pterygota</taxon>
        <taxon>Neoptera</taxon>
        <taxon>Endopterygota</taxon>
        <taxon>Hymenoptera</taxon>
        <taxon>Apocrita</taxon>
        <taxon>Aculeata</taxon>
        <taxon>Apoidea</taxon>
        <taxon>Anthophila</taxon>
        <taxon>Apidae</taxon>
        <taxon>Melipona</taxon>
    </lineage>
</organism>
<feature type="region of interest" description="Disordered" evidence="1">
    <location>
        <begin position="223"/>
        <end position="271"/>
    </location>
</feature>
<feature type="compositionally biased region" description="Basic and acidic residues" evidence="1">
    <location>
        <begin position="245"/>
        <end position="270"/>
    </location>
</feature>
<proteinExistence type="predicted"/>
<name>A0A0N0BC04_9HYME</name>
<feature type="region of interest" description="Disordered" evidence="1">
    <location>
        <begin position="116"/>
        <end position="154"/>
    </location>
</feature>
<keyword evidence="3" id="KW-1185">Reference proteome</keyword>
<reference evidence="2 3" key="1">
    <citation type="submission" date="2015-07" db="EMBL/GenBank/DDBJ databases">
        <title>The genome of Melipona quadrifasciata.</title>
        <authorList>
            <person name="Pan H."/>
            <person name="Kapheim K."/>
        </authorList>
    </citation>
    <scope>NUCLEOTIDE SEQUENCE [LARGE SCALE GENOMIC DNA]</scope>
    <source>
        <strain evidence="2">0111107301</strain>
        <tissue evidence="2">Whole body</tissue>
    </source>
</reference>
<evidence type="ECO:0000313" key="3">
    <source>
        <dbReference type="Proteomes" id="UP000053105"/>
    </source>
</evidence>
<dbReference type="AlphaFoldDB" id="A0A0N0BC04"/>
<feature type="compositionally biased region" description="Polar residues" evidence="1">
    <location>
        <begin position="116"/>
        <end position="133"/>
    </location>
</feature>